<feature type="domain" description="HTH tetR-type" evidence="4">
    <location>
        <begin position="6"/>
        <end position="66"/>
    </location>
</feature>
<dbReference type="Gene3D" id="1.10.357.10">
    <property type="entry name" value="Tetracycline Repressor, domain 2"/>
    <property type="match status" value="1"/>
</dbReference>
<accession>A0A6J6DZW1</accession>
<dbReference type="PANTHER" id="PTHR30055">
    <property type="entry name" value="HTH-TYPE TRANSCRIPTIONAL REGULATOR RUTR"/>
    <property type="match status" value="1"/>
</dbReference>
<dbReference type="SUPFAM" id="SSF46689">
    <property type="entry name" value="Homeodomain-like"/>
    <property type="match status" value="1"/>
</dbReference>
<dbReference type="InterPro" id="IPR001647">
    <property type="entry name" value="HTH_TetR"/>
</dbReference>
<keyword evidence="3" id="KW-0804">Transcription</keyword>
<dbReference type="GO" id="GO:0000976">
    <property type="term" value="F:transcription cis-regulatory region binding"/>
    <property type="evidence" value="ECO:0007669"/>
    <property type="project" value="TreeGrafter"/>
</dbReference>
<gene>
    <name evidence="5" type="ORF">UFOPK1619_00851</name>
</gene>
<dbReference type="PROSITE" id="PS50977">
    <property type="entry name" value="HTH_TETR_2"/>
    <property type="match status" value="1"/>
</dbReference>
<evidence type="ECO:0000259" key="4">
    <source>
        <dbReference type="PROSITE" id="PS50977"/>
    </source>
</evidence>
<dbReference type="SUPFAM" id="SSF48498">
    <property type="entry name" value="Tetracyclin repressor-like, C-terminal domain"/>
    <property type="match status" value="1"/>
</dbReference>
<keyword evidence="1" id="KW-0805">Transcription regulation</keyword>
<dbReference type="Pfam" id="PF00440">
    <property type="entry name" value="TetR_N"/>
    <property type="match status" value="1"/>
</dbReference>
<evidence type="ECO:0000313" key="5">
    <source>
        <dbReference type="EMBL" id="CAB4569631.1"/>
    </source>
</evidence>
<evidence type="ECO:0000256" key="1">
    <source>
        <dbReference type="ARBA" id="ARBA00023015"/>
    </source>
</evidence>
<dbReference type="Pfam" id="PF21943">
    <property type="entry name" value="TetR_C_46"/>
    <property type="match status" value="1"/>
</dbReference>
<dbReference type="AlphaFoldDB" id="A0A6J6DZW1"/>
<dbReference type="InterPro" id="IPR050109">
    <property type="entry name" value="HTH-type_TetR-like_transc_reg"/>
</dbReference>
<dbReference type="GO" id="GO:0003700">
    <property type="term" value="F:DNA-binding transcription factor activity"/>
    <property type="evidence" value="ECO:0007669"/>
    <property type="project" value="TreeGrafter"/>
</dbReference>
<reference evidence="5" key="1">
    <citation type="submission" date="2020-05" db="EMBL/GenBank/DDBJ databases">
        <authorList>
            <person name="Chiriac C."/>
            <person name="Salcher M."/>
            <person name="Ghai R."/>
            <person name="Kavagutti S V."/>
        </authorList>
    </citation>
    <scope>NUCLEOTIDE SEQUENCE</scope>
</reference>
<sequence length="198" mass="21501">MSSVSSLRRSQILEVALTAFSTSGYHNTSMNDIADALSMTKPVVYQYFDSKRALYLELLHHVGADLVQAVTSAVAAAGEPRLQTERGMIAYFTWVAHNREAFSLLFESSARVDEEFADIVSEFEDAAAGAIAPFIAADVSKEEQTTFAVGLVGMAETVSRQVIRHGRDFEPEALGRAVAELAWGGLRSVGQSRTAPLR</sequence>
<protein>
    <submittedName>
        <fullName evidence="5">Unannotated protein</fullName>
    </submittedName>
</protein>
<dbReference type="PRINTS" id="PR00455">
    <property type="entry name" value="HTHTETR"/>
</dbReference>
<dbReference type="InterPro" id="IPR009057">
    <property type="entry name" value="Homeodomain-like_sf"/>
</dbReference>
<evidence type="ECO:0000256" key="3">
    <source>
        <dbReference type="ARBA" id="ARBA00023163"/>
    </source>
</evidence>
<proteinExistence type="predicted"/>
<dbReference type="InterPro" id="IPR036271">
    <property type="entry name" value="Tet_transcr_reg_TetR-rel_C_sf"/>
</dbReference>
<organism evidence="5">
    <name type="scientific">freshwater metagenome</name>
    <dbReference type="NCBI Taxonomy" id="449393"/>
    <lineage>
        <taxon>unclassified sequences</taxon>
        <taxon>metagenomes</taxon>
        <taxon>ecological metagenomes</taxon>
    </lineage>
</organism>
<name>A0A6J6DZW1_9ZZZZ</name>
<dbReference type="InterPro" id="IPR054129">
    <property type="entry name" value="DesT_TetR_C"/>
</dbReference>
<dbReference type="PANTHER" id="PTHR30055:SF160">
    <property type="entry name" value="TRANSCRIPTIONAL REGULATORY PROTEIN (PROBABLY ASNC-FAMILY)-RELATED"/>
    <property type="match status" value="1"/>
</dbReference>
<keyword evidence="2" id="KW-0238">DNA-binding</keyword>
<evidence type="ECO:0000256" key="2">
    <source>
        <dbReference type="ARBA" id="ARBA00023125"/>
    </source>
</evidence>
<dbReference type="EMBL" id="CAEZTI010000172">
    <property type="protein sequence ID" value="CAB4569631.1"/>
    <property type="molecule type" value="Genomic_DNA"/>
</dbReference>